<keyword evidence="3" id="KW-1185">Reference proteome</keyword>
<proteinExistence type="predicted"/>
<evidence type="ECO:0000313" key="3">
    <source>
        <dbReference type="Proteomes" id="UP000199079"/>
    </source>
</evidence>
<organism evidence="2 3">
    <name type="scientific">Halopenitus persicus</name>
    <dbReference type="NCBI Taxonomy" id="1048396"/>
    <lineage>
        <taxon>Archaea</taxon>
        <taxon>Methanobacteriati</taxon>
        <taxon>Methanobacteriota</taxon>
        <taxon>Stenosarchaea group</taxon>
        <taxon>Halobacteria</taxon>
        <taxon>Halobacteriales</taxon>
        <taxon>Haloferacaceae</taxon>
        <taxon>Halopenitus</taxon>
    </lineage>
</organism>
<feature type="transmembrane region" description="Helical" evidence="1">
    <location>
        <begin position="36"/>
        <end position="57"/>
    </location>
</feature>
<protein>
    <submittedName>
        <fullName evidence="2">Uncharacterized protein</fullName>
    </submittedName>
</protein>
<accession>A0A1H3P3U9</accession>
<dbReference type="EMBL" id="FNPC01000019">
    <property type="protein sequence ID" value="SDY95786.1"/>
    <property type="molecule type" value="Genomic_DNA"/>
</dbReference>
<dbReference type="AlphaFoldDB" id="A0A1H3P3U9"/>
<keyword evidence="1" id="KW-0472">Membrane</keyword>
<keyword evidence="1" id="KW-0812">Transmembrane</keyword>
<evidence type="ECO:0000313" key="2">
    <source>
        <dbReference type="EMBL" id="SDY95786.1"/>
    </source>
</evidence>
<evidence type="ECO:0000256" key="1">
    <source>
        <dbReference type="SAM" id="Phobius"/>
    </source>
</evidence>
<sequence length="58" mass="6617">MCFVCSNTQYKWALSGQMKKTTNVFDGHTVEKHDSVISIGVCLFDKIFLSLLVFLAWD</sequence>
<gene>
    <name evidence="2" type="ORF">SAMN05216564_1196</name>
</gene>
<keyword evidence="1" id="KW-1133">Transmembrane helix</keyword>
<dbReference type="Proteomes" id="UP000199079">
    <property type="component" value="Unassembled WGS sequence"/>
</dbReference>
<reference evidence="3" key="1">
    <citation type="submission" date="2016-10" db="EMBL/GenBank/DDBJ databases">
        <authorList>
            <person name="Varghese N."/>
            <person name="Submissions S."/>
        </authorList>
    </citation>
    <scope>NUCLEOTIDE SEQUENCE [LARGE SCALE GENOMIC DNA]</scope>
    <source>
        <strain evidence="3">DC30,IBRC 10041,KCTC 4046</strain>
    </source>
</reference>
<name>A0A1H3P3U9_9EURY</name>